<dbReference type="EMBL" id="LR594052">
    <property type="protein sequence ID" value="VTT47084.1"/>
    <property type="molecule type" value="Genomic_DNA"/>
</dbReference>
<keyword evidence="1" id="KW-0134">Cell wall</keyword>
<keyword evidence="4" id="KW-0572">Peptidoglycan-anchor</keyword>
<keyword evidence="3 6" id="KW-0732">Signal</keyword>
<dbReference type="Proteomes" id="UP000306241">
    <property type="component" value="Chromosome"/>
</dbReference>
<feature type="region of interest" description="Disordered" evidence="5">
    <location>
        <begin position="36"/>
        <end position="127"/>
    </location>
</feature>
<dbReference type="InterPro" id="IPR011098">
    <property type="entry name" value="G5_dom"/>
</dbReference>
<evidence type="ECO:0000256" key="2">
    <source>
        <dbReference type="ARBA" id="ARBA00022525"/>
    </source>
</evidence>
<dbReference type="PROSITE" id="PS50234">
    <property type="entry name" value="VWFA"/>
    <property type="match status" value="1"/>
</dbReference>
<dbReference type="CDD" id="cd00198">
    <property type="entry name" value="vWFA"/>
    <property type="match status" value="1"/>
</dbReference>
<evidence type="ECO:0000259" key="8">
    <source>
        <dbReference type="PROSITE" id="PS51109"/>
    </source>
</evidence>
<dbReference type="SMART" id="SM00327">
    <property type="entry name" value="VWA"/>
    <property type="match status" value="1"/>
</dbReference>
<feature type="chain" id="PRO_5021433622" evidence="6">
    <location>
        <begin position="31"/>
        <end position="981"/>
    </location>
</feature>
<name>A0A4V0HBX5_STRPO</name>
<evidence type="ECO:0000313" key="9">
    <source>
        <dbReference type="EMBL" id="VTT47084.1"/>
    </source>
</evidence>
<accession>A0A4V0HBX5</accession>
<organism evidence="9 10">
    <name type="scientific">Streptococcus porcinus</name>
    <dbReference type="NCBI Taxonomy" id="1340"/>
    <lineage>
        <taxon>Bacteria</taxon>
        <taxon>Bacillati</taxon>
        <taxon>Bacillota</taxon>
        <taxon>Bacilli</taxon>
        <taxon>Lactobacillales</taxon>
        <taxon>Streptococcaceae</taxon>
        <taxon>Streptococcus</taxon>
    </lineage>
</organism>
<sequence>MKMINRKYKLRKLSIGLVSVGTMFMTTAVAAQENVNSNNTTDSAQLTASNTSETPSNSSNNDSTEVSNTENNVTSSSLETTEKAKENLDEPQALTSTQSNSNNTVASNTESSEMASPQGATNDVERVDVTSETIEVDNYSVDNEKSSLTVTDGQGTDKLIKNRDGKNREIFDIHREVVNNQDGTLDVKLTVAPKEIDKGAEVIVLLDTSQKMKEDDFKTAKENITKLVNTLTDKTHPHNARNSIRLINFYRKVNDPIELTKENVDNTLDQVWKKAKEDYDWGVDLQGAIHKAREIFNKEKQSGKRQHIVLFSQGEATFSYDFKNKETVAKQGISDKTISHTSPLLPWPFYIDASLKKRNIIEDATSILKFLDKVGLSSLKDKYLSQLNLAKTANGIGSIFGNYVGIDNPLDYILLKELTPKESVTEFDYDKKVGEGYHYLTHSHRELAGGDIIDKFITNVNLELKDKMWFGGNTTQYLAKLGVEKALKNIFYRRNHIFYNHNLSAQAEARKAQEEGIVFYSFALTKAQSKANDNVLSFLGPRLNDNKFDLYLKQMSENKKFLKDSDVSDDKMFKDTLTSLDIKDEFENSTSLINNSWKTSLDNIDSKEKKNHQVSHKASSNTWLSGTTKESLTWTLSQEDLQKAFETGTPLTLTYKLKIDKEKFKGNIRKKRDLSLPNSKEAHSEKVISNTISYNINDKKVNKQKLDDVTLTYSKEKLVKKIVNETKHEILKFKTQEFLDNTLPKGQQVLVTKGENGSITSEFQNTYLGDKLIDSKLLLKITKNPRHQVIKVGTKVETPASEGLDNHSVPIVITDNTKLDTTDQPNHTTTTEDLATERDDLVVGSQSDFLDSIEDTQVGMSGTIEETVIEEDTYPNLDLHFDNEAPNSEAELPQVPTGEEDNNEYSQISMLEDDKEVSHLLQITDKTTNQTSPAPIAQTDNQLPQTGDKENSCEAFFTMTALAIIGAAGLLNKKRHDKHID</sequence>
<evidence type="ECO:0000256" key="5">
    <source>
        <dbReference type="SAM" id="MobiDB-lite"/>
    </source>
</evidence>
<keyword evidence="2" id="KW-0964">Secreted</keyword>
<reference evidence="9 10" key="1">
    <citation type="submission" date="2019-05" db="EMBL/GenBank/DDBJ databases">
        <authorList>
            <consortium name="Pathogen Informatics"/>
        </authorList>
    </citation>
    <scope>NUCLEOTIDE SEQUENCE [LARGE SCALE GENOMIC DNA]</scope>
    <source>
        <strain evidence="9 10">NCTC10924</strain>
    </source>
</reference>
<dbReference type="Pfam" id="PF00746">
    <property type="entry name" value="Gram_pos_anchor"/>
    <property type="match status" value="1"/>
</dbReference>
<feature type="region of interest" description="Disordered" evidence="5">
    <location>
        <begin position="926"/>
        <end position="949"/>
    </location>
</feature>
<dbReference type="Pfam" id="PF00092">
    <property type="entry name" value="VWA"/>
    <property type="match status" value="1"/>
</dbReference>
<dbReference type="SUPFAM" id="SSF53300">
    <property type="entry name" value="vWA-like"/>
    <property type="match status" value="1"/>
</dbReference>
<gene>
    <name evidence="9" type="primary">sof</name>
    <name evidence="9" type="ORF">NCTC10924_01882</name>
</gene>
<feature type="compositionally biased region" description="Polar residues" evidence="5">
    <location>
        <begin position="93"/>
        <end position="121"/>
    </location>
</feature>
<dbReference type="InterPro" id="IPR019931">
    <property type="entry name" value="LPXTG_anchor"/>
</dbReference>
<proteinExistence type="predicted"/>
<feature type="compositionally biased region" description="Polar residues" evidence="5">
    <location>
        <begin position="926"/>
        <end position="945"/>
    </location>
</feature>
<feature type="signal peptide" evidence="6">
    <location>
        <begin position="1"/>
        <end position="30"/>
    </location>
</feature>
<evidence type="ECO:0000256" key="4">
    <source>
        <dbReference type="ARBA" id="ARBA00023088"/>
    </source>
</evidence>
<dbReference type="PROSITE" id="PS51109">
    <property type="entry name" value="G5"/>
    <property type="match status" value="1"/>
</dbReference>
<dbReference type="InterPro" id="IPR002035">
    <property type="entry name" value="VWF_A"/>
</dbReference>
<dbReference type="Pfam" id="PF07501">
    <property type="entry name" value="G5"/>
    <property type="match status" value="1"/>
</dbReference>
<evidence type="ECO:0000256" key="6">
    <source>
        <dbReference type="SAM" id="SignalP"/>
    </source>
</evidence>
<feature type="compositionally biased region" description="Polar residues" evidence="5">
    <location>
        <begin position="36"/>
        <end position="46"/>
    </location>
</feature>
<dbReference type="Gene3D" id="3.40.50.410">
    <property type="entry name" value="von Willebrand factor, type A domain"/>
    <property type="match status" value="1"/>
</dbReference>
<dbReference type="NCBIfam" id="NF040483">
    <property type="entry name" value="serum_opaci_fac"/>
    <property type="match status" value="1"/>
</dbReference>
<feature type="domain" description="G5" evidence="8">
    <location>
        <begin position="715"/>
        <end position="796"/>
    </location>
</feature>
<protein>
    <submittedName>
        <fullName evidence="9">Serum opacity factor Sof</fullName>
    </submittedName>
</protein>
<dbReference type="InterPro" id="IPR036465">
    <property type="entry name" value="vWFA_dom_sf"/>
</dbReference>
<dbReference type="SMART" id="SM01208">
    <property type="entry name" value="G5"/>
    <property type="match status" value="1"/>
</dbReference>
<feature type="region of interest" description="Disordered" evidence="5">
    <location>
        <begin position="880"/>
        <end position="902"/>
    </location>
</feature>
<dbReference type="RefSeq" id="WP_003085507.1">
    <property type="nucleotide sequence ID" value="NZ_CP070237.1"/>
</dbReference>
<feature type="domain" description="VWFA" evidence="7">
    <location>
        <begin position="201"/>
        <end position="331"/>
    </location>
</feature>
<evidence type="ECO:0000256" key="1">
    <source>
        <dbReference type="ARBA" id="ARBA00022512"/>
    </source>
</evidence>
<feature type="compositionally biased region" description="Low complexity" evidence="5">
    <location>
        <begin position="47"/>
        <end position="79"/>
    </location>
</feature>
<dbReference type="InterPro" id="IPR004237">
    <property type="entry name" value="Fibron_repeat-bd"/>
</dbReference>
<dbReference type="Pfam" id="PF02986">
    <property type="entry name" value="Fn_bind"/>
    <property type="match status" value="1"/>
</dbReference>
<dbReference type="AlphaFoldDB" id="A0A4V0HBX5"/>
<evidence type="ECO:0000313" key="10">
    <source>
        <dbReference type="Proteomes" id="UP000306241"/>
    </source>
</evidence>
<evidence type="ECO:0000256" key="3">
    <source>
        <dbReference type="ARBA" id="ARBA00022729"/>
    </source>
</evidence>
<dbReference type="Gene3D" id="2.20.230.10">
    <property type="entry name" value="Resuscitation-promoting factor rpfb"/>
    <property type="match status" value="1"/>
</dbReference>
<evidence type="ECO:0000259" key="7">
    <source>
        <dbReference type="PROSITE" id="PS50234"/>
    </source>
</evidence>